<proteinExistence type="predicted"/>
<protein>
    <recommendedName>
        <fullName evidence="1">PRTase-CE domain-containing protein</fullName>
    </recommendedName>
</protein>
<evidence type="ECO:0000313" key="3">
    <source>
        <dbReference type="Proteomes" id="UP000441336"/>
    </source>
</evidence>
<accession>A0A7K1TLC9</accession>
<keyword evidence="3" id="KW-1185">Reference proteome</keyword>
<dbReference type="Proteomes" id="UP000441336">
    <property type="component" value="Unassembled WGS sequence"/>
</dbReference>
<dbReference type="RefSeq" id="WP_157569981.1">
    <property type="nucleotide sequence ID" value="NZ_WQKZ01000011.1"/>
</dbReference>
<dbReference type="InterPro" id="IPR056920">
    <property type="entry name" value="PRTase-CE"/>
</dbReference>
<comment type="caution">
    <text evidence="2">The sequence shown here is derived from an EMBL/GenBank/DDBJ whole genome shotgun (WGS) entry which is preliminary data.</text>
</comment>
<name>A0A7K1TLC9_9BACT</name>
<gene>
    <name evidence="2" type="ORF">GO988_22975</name>
</gene>
<dbReference type="AlphaFoldDB" id="A0A7K1TLC9"/>
<feature type="domain" description="PRTase-CE" evidence="1">
    <location>
        <begin position="31"/>
        <end position="351"/>
    </location>
</feature>
<sequence>MDQLIQSIHQTLSDYRADENDQSVRITPAGIQEWILQFEESDRLPILKELDNIFKKRYYSKKQVEDLLTTVVEFLTKEYKFENERDFLNNAVFIRTQPKGKSQSIMLDMLDKIVQVKYSISLAECGSSSRQYSIYLDDILCTGLKLITDTKTWADEKYSFDKTNKQAVEENLTKLIFVYVFIHTKNYDLKKKELYYTSKGLADKHKMYRAVEIDNCIEAKSKIDLIMPVEESDKLIIDYKNNTVLTVNEYNKRYDKTSPEEFYRPDTIPVTEGFFTSPENRKIVERAFLRKGIEILNAANVNNKNMRALGYSIPSRKNFGFGALCFTWRNVPNNAPLVFWYLGGGFIPLFKVRRGNQAFDLDSLLSQLNG</sequence>
<dbReference type="EMBL" id="WQKZ01000011">
    <property type="protein sequence ID" value="MVN79205.1"/>
    <property type="molecule type" value="Genomic_DNA"/>
</dbReference>
<dbReference type="Pfam" id="PF24390">
    <property type="entry name" value="PRTase-CE"/>
    <property type="match status" value="1"/>
</dbReference>
<organism evidence="2 3">
    <name type="scientific">Hymenobacter ginkgonis</name>
    <dbReference type="NCBI Taxonomy" id="2682976"/>
    <lineage>
        <taxon>Bacteria</taxon>
        <taxon>Pseudomonadati</taxon>
        <taxon>Bacteroidota</taxon>
        <taxon>Cytophagia</taxon>
        <taxon>Cytophagales</taxon>
        <taxon>Hymenobacteraceae</taxon>
        <taxon>Hymenobacter</taxon>
    </lineage>
</organism>
<evidence type="ECO:0000313" key="2">
    <source>
        <dbReference type="EMBL" id="MVN79205.1"/>
    </source>
</evidence>
<reference evidence="2 3" key="1">
    <citation type="submission" date="2019-12" db="EMBL/GenBank/DDBJ databases">
        <title>Hymenobacter sp. HMF4947 Genome sequencing and assembly.</title>
        <authorList>
            <person name="Kang H."/>
            <person name="Cha I."/>
            <person name="Kim H."/>
            <person name="Joh K."/>
        </authorList>
    </citation>
    <scope>NUCLEOTIDE SEQUENCE [LARGE SCALE GENOMIC DNA]</scope>
    <source>
        <strain evidence="2 3">HMF4947</strain>
    </source>
</reference>
<evidence type="ECO:0000259" key="1">
    <source>
        <dbReference type="Pfam" id="PF24390"/>
    </source>
</evidence>